<feature type="transmembrane region" description="Helical" evidence="10">
    <location>
        <begin position="68"/>
        <end position="89"/>
    </location>
</feature>
<proteinExistence type="predicted"/>
<keyword evidence="9" id="KW-0807">Transducer</keyword>
<dbReference type="GO" id="GO:0005886">
    <property type="term" value="C:plasma membrane"/>
    <property type="evidence" value="ECO:0007669"/>
    <property type="project" value="UniProtKB-SubCell"/>
</dbReference>
<keyword evidence="2" id="KW-1003">Cell membrane</keyword>
<keyword evidence="12" id="KW-1185">Reference proteome</keyword>
<evidence type="ECO:0000256" key="2">
    <source>
        <dbReference type="ARBA" id="ARBA00022475"/>
    </source>
</evidence>
<evidence type="ECO:0000313" key="12">
    <source>
        <dbReference type="Proteomes" id="UP000494163"/>
    </source>
</evidence>
<keyword evidence="8" id="KW-0675">Receptor</keyword>
<keyword evidence="5" id="KW-0552">Olfaction</keyword>
<dbReference type="GO" id="GO:0007165">
    <property type="term" value="P:signal transduction"/>
    <property type="evidence" value="ECO:0007669"/>
    <property type="project" value="UniProtKB-KW"/>
</dbReference>
<evidence type="ECO:0000256" key="6">
    <source>
        <dbReference type="ARBA" id="ARBA00022989"/>
    </source>
</evidence>
<protein>
    <submittedName>
        <fullName evidence="11">Or45a</fullName>
    </submittedName>
</protein>
<evidence type="ECO:0000256" key="5">
    <source>
        <dbReference type="ARBA" id="ARBA00022725"/>
    </source>
</evidence>
<dbReference type="GO" id="GO:0005549">
    <property type="term" value="F:odorant binding"/>
    <property type="evidence" value="ECO:0007669"/>
    <property type="project" value="InterPro"/>
</dbReference>
<name>A0A0M3QV41_DROBS</name>
<dbReference type="GO" id="GO:0004984">
    <property type="term" value="F:olfactory receptor activity"/>
    <property type="evidence" value="ECO:0007669"/>
    <property type="project" value="InterPro"/>
</dbReference>
<dbReference type="Pfam" id="PF02949">
    <property type="entry name" value="7tm_6"/>
    <property type="match status" value="1"/>
</dbReference>
<evidence type="ECO:0000256" key="4">
    <source>
        <dbReference type="ARBA" id="ARBA00022692"/>
    </source>
</evidence>
<reference evidence="11 12" key="1">
    <citation type="submission" date="2015-08" db="EMBL/GenBank/DDBJ databases">
        <title>Ancestral chromatin configuration constrains chromatin evolution on differentiating sex chromosomes in Drosophila.</title>
        <authorList>
            <person name="Zhou Q."/>
            <person name="Bachtrog D."/>
        </authorList>
    </citation>
    <scope>NUCLEOTIDE SEQUENCE [LARGE SCALE GENOMIC DNA]</scope>
    <source>
        <tissue evidence="11">Whole larvae</tissue>
    </source>
</reference>
<gene>
    <name evidence="11" type="ORF">Dbus_chr2Rg1302</name>
</gene>
<accession>A0A0M3QV41</accession>
<dbReference type="EMBL" id="CP012524">
    <property type="protein sequence ID" value="ALC41723.1"/>
    <property type="molecule type" value="Genomic_DNA"/>
</dbReference>
<dbReference type="OrthoDB" id="6597368at2759"/>
<evidence type="ECO:0000256" key="3">
    <source>
        <dbReference type="ARBA" id="ARBA00022606"/>
    </source>
</evidence>
<evidence type="ECO:0000313" key="11">
    <source>
        <dbReference type="EMBL" id="ALC41723.1"/>
    </source>
</evidence>
<evidence type="ECO:0000256" key="7">
    <source>
        <dbReference type="ARBA" id="ARBA00023136"/>
    </source>
</evidence>
<dbReference type="PANTHER" id="PTHR21137">
    <property type="entry name" value="ODORANT RECEPTOR"/>
    <property type="match status" value="1"/>
</dbReference>
<dbReference type="PANTHER" id="PTHR21137:SF35">
    <property type="entry name" value="ODORANT RECEPTOR 19A-RELATED"/>
    <property type="match status" value="1"/>
</dbReference>
<keyword evidence="4 10" id="KW-0812">Transmembrane</keyword>
<evidence type="ECO:0000256" key="1">
    <source>
        <dbReference type="ARBA" id="ARBA00004651"/>
    </source>
</evidence>
<dbReference type="OMA" id="SHNWPMV"/>
<evidence type="ECO:0000256" key="10">
    <source>
        <dbReference type="SAM" id="Phobius"/>
    </source>
</evidence>
<sequence length="315" mass="36203">MLRFLDGMAIFNQGTLATVKLVVCVYKRQRLSALLQRLHAAHLQQPARVNRSELHRLDRRISLLYRNAVYATILSCAVMPIVPMAWARWQGTAYEPLTPLDFDFWLDMHRPRYYWPVYVWGVCGTSSVALTVIALDSLFSWLLLSSVAQFAALKLKLRTLQCNFSQLPRCVAMHKACQNNCDELNDIYAEILLVQYTLSFIQLCCALYRFNNAGWSSDLPFRICFLVVVFAQVCAYCLAGDYLKQESASVATVIYECFDWSTLPPGRRRLLALMMLRAQQPVQLSGYLFNIDRPLLLWVLKTTSSFLAMLRTLDR</sequence>
<dbReference type="AlphaFoldDB" id="A0A0M3QV41"/>
<comment type="subcellular location">
    <subcellularLocation>
        <location evidence="1">Cell membrane</location>
        <topology evidence="1">Multi-pass membrane protein</topology>
    </subcellularLocation>
</comment>
<keyword evidence="3" id="KW-0716">Sensory transduction</keyword>
<evidence type="ECO:0000256" key="9">
    <source>
        <dbReference type="ARBA" id="ARBA00023224"/>
    </source>
</evidence>
<feature type="transmembrane region" description="Helical" evidence="10">
    <location>
        <begin position="117"/>
        <end position="144"/>
    </location>
</feature>
<keyword evidence="6 10" id="KW-1133">Transmembrane helix</keyword>
<dbReference type="Proteomes" id="UP000494163">
    <property type="component" value="Chromosome 2R"/>
</dbReference>
<organism evidence="11 12">
    <name type="scientific">Drosophila busckii</name>
    <name type="common">Fruit fly</name>
    <dbReference type="NCBI Taxonomy" id="30019"/>
    <lineage>
        <taxon>Eukaryota</taxon>
        <taxon>Metazoa</taxon>
        <taxon>Ecdysozoa</taxon>
        <taxon>Arthropoda</taxon>
        <taxon>Hexapoda</taxon>
        <taxon>Insecta</taxon>
        <taxon>Pterygota</taxon>
        <taxon>Neoptera</taxon>
        <taxon>Endopterygota</taxon>
        <taxon>Diptera</taxon>
        <taxon>Brachycera</taxon>
        <taxon>Muscomorpha</taxon>
        <taxon>Ephydroidea</taxon>
        <taxon>Drosophilidae</taxon>
        <taxon>Drosophila</taxon>
    </lineage>
</organism>
<evidence type="ECO:0000256" key="8">
    <source>
        <dbReference type="ARBA" id="ARBA00023170"/>
    </source>
</evidence>
<dbReference type="InterPro" id="IPR004117">
    <property type="entry name" value="7tm6_olfct_rcpt"/>
</dbReference>
<keyword evidence="7 10" id="KW-0472">Membrane</keyword>
<dbReference type="STRING" id="30019.A0A0M3QV41"/>